<dbReference type="EMBL" id="CP026995">
    <property type="protein sequence ID" value="QLH05988.1"/>
    <property type="molecule type" value="Genomic_DNA"/>
</dbReference>
<dbReference type="Pfam" id="PF24391">
    <property type="entry name" value="HD-CE"/>
    <property type="match status" value="1"/>
</dbReference>
<dbReference type="Gene3D" id="1.10.3210.10">
    <property type="entry name" value="Hypothetical protein af1432"/>
    <property type="match status" value="1"/>
</dbReference>
<protein>
    <recommendedName>
        <fullName evidence="1">HD-CE domain-containing protein</fullName>
    </recommendedName>
</protein>
<feature type="domain" description="HD-CE" evidence="1">
    <location>
        <begin position="83"/>
        <end position="290"/>
    </location>
</feature>
<evidence type="ECO:0000259" key="1">
    <source>
        <dbReference type="Pfam" id="PF24391"/>
    </source>
</evidence>
<evidence type="ECO:0000313" key="3">
    <source>
        <dbReference type="Proteomes" id="UP000509478"/>
    </source>
</evidence>
<organism evidence="2 3">
    <name type="scientific">Nitrosopumilus ureiphilus</name>
    <dbReference type="NCBI Taxonomy" id="1470067"/>
    <lineage>
        <taxon>Archaea</taxon>
        <taxon>Nitrososphaerota</taxon>
        <taxon>Nitrososphaeria</taxon>
        <taxon>Nitrosopumilales</taxon>
        <taxon>Nitrosopumilaceae</taxon>
        <taxon>Nitrosopumilus</taxon>
    </lineage>
</organism>
<reference evidence="2 3" key="1">
    <citation type="submission" date="2018-02" db="EMBL/GenBank/DDBJ databases">
        <title>Complete genome of Nitrosopumilus ureaphilus PS0.</title>
        <authorList>
            <person name="Qin W."/>
            <person name="Zheng Y."/>
            <person name="Stahl D.A."/>
        </authorList>
    </citation>
    <scope>NUCLEOTIDE SEQUENCE [LARGE SCALE GENOMIC DNA]</scope>
    <source>
        <strain evidence="2 3">PS0</strain>
    </source>
</reference>
<proteinExistence type="predicted"/>
<dbReference type="InterPro" id="IPR056471">
    <property type="entry name" value="HD-CE"/>
</dbReference>
<dbReference type="Proteomes" id="UP000509478">
    <property type="component" value="Chromosome"/>
</dbReference>
<dbReference type="SUPFAM" id="SSF109604">
    <property type="entry name" value="HD-domain/PDEase-like"/>
    <property type="match status" value="1"/>
</dbReference>
<dbReference type="AlphaFoldDB" id="A0A7D5M732"/>
<dbReference type="KEGG" id="nue:C5F50_02040"/>
<accession>A0A7D5M732</accession>
<evidence type="ECO:0000313" key="2">
    <source>
        <dbReference type="EMBL" id="QLH05988.1"/>
    </source>
</evidence>
<keyword evidence="3" id="KW-1185">Reference proteome</keyword>
<gene>
    <name evidence="2" type="ORF">C5F50_02040</name>
</gene>
<name>A0A7D5M732_9ARCH</name>
<sequence length="415" mass="47781">MLFGIDMTKMNIFMKVSYEKSYSIKIGFCLLGMAHPLEKKLKDCGDSSVCKYSKFEVIKEVLEKVVTSQIPFEKSVLNVQGAYYNDHGKEHFERIENNYSKMIEESGIELSCCEIYLALLSIWFHDIGLWLGRKEDESPEDARNHHHARVKDVIEKLVEKGQISKMDNSEETLLVSICAGHSRKIDLESIAKESSLNGEGIKSRLLSAILRIADSLDIDHRRAPETIFELFDDVIPEKSREHWEKHTFVNAVEFNRTYASIDIVTTFGQRLEELIEQYKLVHWVQEEIKNELQSVKSIFDDYRMPFSHVQLKDYASGMYIKSDIEPSGIVRIECDEDHLDSKTLLELSELFKVHTGELKVYIEIILNKGGRITIPLPIQYNVTSSETLEESIKKICNPLLIDVKVDPTSVRVIKK</sequence>